<comment type="similarity">
    <text evidence="8">Belongs to the MsrQ family.</text>
</comment>
<keyword evidence="6 8" id="KW-0408">Iron</keyword>
<reference evidence="10 11" key="1">
    <citation type="submission" date="2014-06" db="EMBL/GenBank/DDBJ databases">
        <title>Whole Genome Sequences of Three Symbiotic Endozoicomonas Bacteria.</title>
        <authorList>
            <person name="Neave M.J."/>
            <person name="Apprill A."/>
            <person name="Voolstra C.R."/>
        </authorList>
    </citation>
    <scope>NUCLEOTIDE SEQUENCE [LARGE SCALE GENOMIC DNA]</scope>
    <source>
        <strain evidence="10 11">DSM 22380</strain>
    </source>
</reference>
<evidence type="ECO:0000256" key="4">
    <source>
        <dbReference type="ARBA" id="ARBA00022692"/>
    </source>
</evidence>
<dbReference type="PANTHER" id="PTHR36964">
    <property type="entry name" value="PROTEIN-METHIONINE-SULFOXIDE REDUCTASE HEME-BINDING SUBUNIT MSRQ"/>
    <property type="match status" value="1"/>
</dbReference>
<dbReference type="HAMAP" id="MF_01207">
    <property type="entry name" value="MsrQ"/>
    <property type="match status" value="1"/>
</dbReference>
<dbReference type="GO" id="GO:0009055">
    <property type="term" value="F:electron transfer activity"/>
    <property type="evidence" value="ECO:0007669"/>
    <property type="project" value="UniProtKB-UniRule"/>
</dbReference>
<dbReference type="GO" id="GO:0005886">
    <property type="term" value="C:plasma membrane"/>
    <property type="evidence" value="ECO:0007669"/>
    <property type="project" value="UniProtKB-SubCell"/>
</dbReference>
<dbReference type="EMBL" id="JOJP01000001">
    <property type="protein sequence ID" value="KEI69788.1"/>
    <property type="molecule type" value="Genomic_DNA"/>
</dbReference>
<comment type="caution">
    <text evidence="10">The sequence shown here is derived from an EMBL/GenBank/DDBJ whole genome shotgun (WGS) entry which is preliminary data.</text>
</comment>
<feature type="transmembrane region" description="Helical" evidence="8">
    <location>
        <begin position="148"/>
        <end position="165"/>
    </location>
</feature>
<keyword evidence="5 8" id="KW-1133">Transmembrane helix</keyword>
<feature type="transmembrane region" description="Helical" evidence="8">
    <location>
        <begin position="110"/>
        <end position="128"/>
    </location>
</feature>
<feature type="domain" description="Ferric oxidoreductase" evidence="9">
    <location>
        <begin position="44"/>
        <end position="157"/>
    </location>
</feature>
<keyword evidence="4 8" id="KW-0812">Transmembrane</keyword>
<keyword evidence="8" id="KW-0285">Flavoprotein</keyword>
<evidence type="ECO:0000256" key="5">
    <source>
        <dbReference type="ARBA" id="ARBA00022989"/>
    </source>
</evidence>
<dbReference type="GO" id="GO:0010181">
    <property type="term" value="F:FMN binding"/>
    <property type="evidence" value="ECO:0007669"/>
    <property type="project" value="UniProtKB-UniRule"/>
</dbReference>
<name>A0A081K6L2_9GAMM</name>
<feature type="transmembrane region" description="Helical" evidence="8">
    <location>
        <begin position="171"/>
        <end position="187"/>
    </location>
</feature>
<comment type="cofactor">
    <cofactor evidence="8">
        <name>heme b</name>
        <dbReference type="ChEBI" id="CHEBI:60344"/>
    </cofactor>
    <text evidence="8">Binds 1 heme b (iron(II)-protoporphyrin IX) group per subunit.</text>
</comment>
<keyword evidence="8" id="KW-0479">Metal-binding</keyword>
<dbReference type="InterPro" id="IPR013130">
    <property type="entry name" value="Fe3_Rdtase_TM_dom"/>
</dbReference>
<dbReference type="STRING" id="305900.GV64_02670"/>
<keyword evidence="8" id="KW-0288">FMN</keyword>
<evidence type="ECO:0000256" key="8">
    <source>
        <dbReference type="HAMAP-Rule" id="MF_01207"/>
    </source>
</evidence>
<dbReference type="Pfam" id="PF01794">
    <property type="entry name" value="Ferric_reduct"/>
    <property type="match status" value="1"/>
</dbReference>
<keyword evidence="2 8" id="KW-0813">Transport</keyword>
<dbReference type="GO" id="GO:0020037">
    <property type="term" value="F:heme binding"/>
    <property type="evidence" value="ECO:0007669"/>
    <property type="project" value="UniProtKB-UniRule"/>
</dbReference>
<dbReference type="Proteomes" id="UP000027997">
    <property type="component" value="Unassembled WGS sequence"/>
</dbReference>
<dbReference type="AlphaFoldDB" id="A0A081K6L2"/>
<keyword evidence="8" id="KW-1003">Cell membrane</keyword>
<evidence type="ECO:0000313" key="10">
    <source>
        <dbReference type="EMBL" id="KEI69788.1"/>
    </source>
</evidence>
<comment type="function">
    <text evidence="8">Part of the MsrPQ system that repairs oxidized periplasmic proteins containing methionine sulfoxide residues (Met-O), using respiratory chain electrons. Thus protects these proteins from oxidative-stress damage caused by reactive species of oxygen and chlorine generated by the host defense mechanisms. MsrPQ is essential for the maintenance of envelope integrity under bleach stress, rescuing a wide series of structurally unrelated periplasmic proteins from methionine oxidation. MsrQ provides electrons for reduction to the reductase catalytic subunit MsrP, using the quinone pool of the respiratory chain.</text>
</comment>
<sequence length="197" mass="22503">MGFVARIKWVVFPLSLLPLANLVSKAVNNNLGPDPANALTHGLGEWALIFLLLSLSISPARRITGIGRLIRFRRMLGLFSLFYAILHLMAYLAFMLAWQWQTLLEDLYKRSYIVVGAFALSILIALGVTSTKKMMRRLGKQWSQLHRLVYVAAILAVVHFLWLVKSDYTEPLIYGSILMLLLTLRLHKVKRLPFLNR</sequence>
<comment type="caution">
    <text evidence="8">Lacks conserved residue(s) required for the propagation of feature annotation.</text>
</comment>
<keyword evidence="8" id="KW-0249">Electron transport</keyword>
<evidence type="ECO:0000313" key="11">
    <source>
        <dbReference type="Proteomes" id="UP000027997"/>
    </source>
</evidence>
<dbReference type="InterPro" id="IPR022837">
    <property type="entry name" value="MsrQ-like"/>
</dbReference>
<dbReference type="GO" id="GO:0030091">
    <property type="term" value="P:protein repair"/>
    <property type="evidence" value="ECO:0007669"/>
    <property type="project" value="UniProtKB-UniRule"/>
</dbReference>
<proteinExistence type="inferred from homology"/>
<evidence type="ECO:0000256" key="3">
    <source>
        <dbReference type="ARBA" id="ARBA00022617"/>
    </source>
</evidence>
<dbReference type="PANTHER" id="PTHR36964:SF1">
    <property type="entry name" value="PROTEIN-METHIONINE-SULFOXIDE REDUCTASE HEME-BINDING SUBUNIT MSRQ"/>
    <property type="match status" value="1"/>
</dbReference>
<feature type="transmembrane region" description="Helical" evidence="8">
    <location>
        <begin position="35"/>
        <end position="55"/>
    </location>
</feature>
<evidence type="ECO:0000259" key="9">
    <source>
        <dbReference type="Pfam" id="PF01794"/>
    </source>
</evidence>
<keyword evidence="11" id="KW-1185">Reference proteome</keyword>
<evidence type="ECO:0000256" key="6">
    <source>
        <dbReference type="ARBA" id="ARBA00023004"/>
    </source>
</evidence>
<comment type="cofactor">
    <cofactor evidence="8">
        <name>FMN</name>
        <dbReference type="ChEBI" id="CHEBI:58210"/>
    </cofactor>
    <text evidence="8">Binds 1 FMN per subunit.</text>
</comment>
<gene>
    <name evidence="8" type="primary">msrQ</name>
    <name evidence="10" type="ORF">GV64_02670</name>
</gene>
<keyword evidence="3 8" id="KW-0349">Heme</keyword>
<evidence type="ECO:0000256" key="2">
    <source>
        <dbReference type="ARBA" id="ARBA00022448"/>
    </source>
</evidence>
<dbReference type="eggNOG" id="COG2717">
    <property type="taxonomic scope" value="Bacteria"/>
</dbReference>
<feature type="transmembrane region" description="Helical" evidence="8">
    <location>
        <begin position="76"/>
        <end position="98"/>
    </location>
</feature>
<organism evidence="10 11">
    <name type="scientific">Endozoicomonas elysicola</name>
    <dbReference type="NCBI Taxonomy" id="305900"/>
    <lineage>
        <taxon>Bacteria</taxon>
        <taxon>Pseudomonadati</taxon>
        <taxon>Pseudomonadota</taxon>
        <taxon>Gammaproteobacteria</taxon>
        <taxon>Oceanospirillales</taxon>
        <taxon>Endozoicomonadaceae</taxon>
        <taxon>Endozoicomonas</taxon>
    </lineage>
</organism>
<evidence type="ECO:0000256" key="1">
    <source>
        <dbReference type="ARBA" id="ARBA00004141"/>
    </source>
</evidence>
<evidence type="ECO:0000256" key="7">
    <source>
        <dbReference type="ARBA" id="ARBA00023136"/>
    </source>
</evidence>
<comment type="subcellular location">
    <subcellularLocation>
        <location evidence="8">Cell membrane</location>
        <topology evidence="8">Multi-pass membrane protein</topology>
    </subcellularLocation>
    <subcellularLocation>
        <location evidence="1">Membrane</location>
        <topology evidence="1">Multi-pass membrane protein</topology>
    </subcellularLocation>
</comment>
<dbReference type="GO" id="GO:0046872">
    <property type="term" value="F:metal ion binding"/>
    <property type="evidence" value="ECO:0007669"/>
    <property type="project" value="UniProtKB-KW"/>
</dbReference>
<dbReference type="GO" id="GO:0016679">
    <property type="term" value="F:oxidoreductase activity, acting on diphenols and related substances as donors"/>
    <property type="evidence" value="ECO:0007669"/>
    <property type="project" value="TreeGrafter"/>
</dbReference>
<comment type="subunit">
    <text evidence="8">Heterodimer of a catalytic subunit (MsrP) and a heme-binding subunit (MsrQ).</text>
</comment>
<protein>
    <recommendedName>
        <fullName evidence="8">Protein-methionine-sulfoxide reductase heme-binding subunit MsrQ</fullName>
    </recommendedName>
    <alternativeName>
        <fullName evidence="8">Flavocytochrome MsrQ</fullName>
    </alternativeName>
</protein>
<dbReference type="RefSeq" id="WP_020582601.1">
    <property type="nucleotide sequence ID" value="NZ_JOJP01000001.1"/>
</dbReference>
<keyword evidence="7 8" id="KW-0472">Membrane</keyword>
<accession>A0A081K6L2</accession>